<dbReference type="PIRSF" id="PIRSF019455">
    <property type="entry name" value="CopR_AtkY"/>
    <property type="match status" value="1"/>
</dbReference>
<evidence type="ECO:0000256" key="4">
    <source>
        <dbReference type="ARBA" id="ARBA00023163"/>
    </source>
</evidence>
<evidence type="ECO:0000256" key="1">
    <source>
        <dbReference type="ARBA" id="ARBA00011046"/>
    </source>
</evidence>
<dbReference type="GO" id="GO:0045892">
    <property type="term" value="P:negative regulation of DNA-templated transcription"/>
    <property type="evidence" value="ECO:0007669"/>
    <property type="project" value="InterPro"/>
</dbReference>
<comment type="similarity">
    <text evidence="1">Belongs to the BlaI transcriptional regulatory family.</text>
</comment>
<keyword evidence="6" id="KW-1185">Reference proteome</keyword>
<sequence length="119" mass="13750">MRQLTNKEEEIMNHLWEKGSMKISDLQTLYNEPKPHVNTLSTLVKILEEKGFVAHRAITARSYVYFAKITKAEYSKGTLNNVVDKFFGKNYINAVNTLVKDEKISVDDLKELIRMVEKG</sequence>
<keyword evidence="4" id="KW-0804">Transcription</keyword>
<dbReference type="InterPro" id="IPR036390">
    <property type="entry name" value="WH_DNA-bd_sf"/>
</dbReference>
<dbReference type="Gene3D" id="1.10.4040.10">
    <property type="entry name" value="Penicillinase repressor domain"/>
    <property type="match status" value="1"/>
</dbReference>
<accession>A0A3S0S0U2</accession>
<reference evidence="5 6" key="1">
    <citation type="submission" date="2018-12" db="EMBL/GenBank/DDBJ databases">
        <title>Genome sequencing of Prevotella sp. KCOM 3155 (= JS262).</title>
        <authorList>
            <person name="Kook J.-K."/>
            <person name="Park S.-N."/>
            <person name="Lim Y.K."/>
        </authorList>
    </citation>
    <scope>NUCLEOTIDE SEQUENCE [LARGE SCALE GENOMIC DNA]</scope>
    <source>
        <strain evidence="5 6">KCOM 3155</strain>
    </source>
</reference>
<dbReference type="InterPro" id="IPR036388">
    <property type="entry name" value="WH-like_DNA-bd_sf"/>
</dbReference>
<protein>
    <submittedName>
        <fullName evidence="5">BlaI/MecI/CopY family transcriptional regulator</fullName>
    </submittedName>
</protein>
<dbReference type="EMBL" id="RYYU01000001">
    <property type="protein sequence ID" value="RUL60144.1"/>
    <property type="molecule type" value="Genomic_DNA"/>
</dbReference>
<evidence type="ECO:0000313" key="6">
    <source>
        <dbReference type="Proteomes" id="UP000278983"/>
    </source>
</evidence>
<comment type="caution">
    <text evidence="5">The sequence shown here is derived from an EMBL/GenBank/DDBJ whole genome shotgun (WGS) entry which is preliminary data.</text>
</comment>
<evidence type="ECO:0000313" key="5">
    <source>
        <dbReference type="EMBL" id="RUL60144.1"/>
    </source>
</evidence>
<dbReference type="GO" id="GO:0003677">
    <property type="term" value="F:DNA binding"/>
    <property type="evidence" value="ECO:0007669"/>
    <property type="project" value="UniProtKB-KW"/>
</dbReference>
<dbReference type="Proteomes" id="UP000278983">
    <property type="component" value="Unassembled WGS sequence"/>
</dbReference>
<name>A0A3S0S0U2_9BACT</name>
<keyword evidence="3" id="KW-0238">DNA-binding</keyword>
<keyword evidence="2" id="KW-0805">Transcription regulation</keyword>
<dbReference type="OrthoDB" id="1098508at2"/>
<dbReference type="InterPro" id="IPR005650">
    <property type="entry name" value="BlaI_family"/>
</dbReference>
<evidence type="ECO:0000256" key="2">
    <source>
        <dbReference type="ARBA" id="ARBA00023015"/>
    </source>
</evidence>
<dbReference type="AlphaFoldDB" id="A0A3S0S0U2"/>
<dbReference type="Pfam" id="PF03965">
    <property type="entry name" value="Penicillinase_R"/>
    <property type="match status" value="1"/>
</dbReference>
<proteinExistence type="inferred from homology"/>
<organism evidence="5 6">
    <name type="scientific">Prevotella koreensis</name>
    <dbReference type="NCBI Taxonomy" id="2490854"/>
    <lineage>
        <taxon>Bacteria</taxon>
        <taxon>Pseudomonadati</taxon>
        <taxon>Bacteroidota</taxon>
        <taxon>Bacteroidia</taxon>
        <taxon>Bacteroidales</taxon>
        <taxon>Prevotellaceae</taxon>
        <taxon>Prevotella</taxon>
    </lineage>
</organism>
<dbReference type="Gene3D" id="1.10.10.10">
    <property type="entry name" value="Winged helix-like DNA-binding domain superfamily/Winged helix DNA-binding domain"/>
    <property type="match status" value="1"/>
</dbReference>
<dbReference type="SUPFAM" id="SSF46785">
    <property type="entry name" value="Winged helix' DNA-binding domain"/>
    <property type="match status" value="1"/>
</dbReference>
<evidence type="ECO:0000256" key="3">
    <source>
        <dbReference type="ARBA" id="ARBA00023125"/>
    </source>
</evidence>
<dbReference type="RefSeq" id="WP_126679237.1">
    <property type="nucleotide sequence ID" value="NZ_CAUTIM010000021.1"/>
</dbReference>
<gene>
    <name evidence="5" type="ORF">EHV08_10610</name>
</gene>